<sequence length="248" mass="28851">MVDFYTNSIQDFSRKLPIVKKFYYNAKGNPDSIVWIPYGKDTVPANYGDFTVTWHNSEGPHNFYFRYDAQDRLVGVLPKNSYDNTPINALNWTTFTYPDAHTIKDNKGGTFVLDDSMRVISTGNRTFEYDSNGNLQINPFNNFDWGSVEDVDDYLGYKRLAYTLDKKTPRQLNWVFMFLDLDFSKNPSELFTEFNADGYPQRHGGPDHNYPMGWQDILFYELPYTGEYYGMGDRSIQYACTETPPSKK</sequence>
<keyword evidence="2" id="KW-1185">Reference proteome</keyword>
<reference evidence="1 2" key="1">
    <citation type="submission" date="2023-07" db="EMBL/GenBank/DDBJ databases">
        <authorList>
            <person name="Lian W.-H."/>
        </authorList>
    </citation>
    <scope>NUCLEOTIDE SEQUENCE [LARGE SCALE GENOMIC DNA]</scope>
    <source>
        <strain evidence="1 2">SYSU DXS3180</strain>
    </source>
</reference>
<protein>
    <recommendedName>
        <fullName evidence="3">RHS repeat protein</fullName>
    </recommendedName>
</protein>
<proteinExistence type="predicted"/>
<gene>
    <name evidence="1" type="ORF">QTN47_09005</name>
</gene>
<organism evidence="1 2">
    <name type="scientific">Danxiaibacter flavus</name>
    <dbReference type="NCBI Taxonomy" id="3049108"/>
    <lineage>
        <taxon>Bacteria</taxon>
        <taxon>Pseudomonadati</taxon>
        <taxon>Bacteroidota</taxon>
        <taxon>Chitinophagia</taxon>
        <taxon>Chitinophagales</taxon>
        <taxon>Chitinophagaceae</taxon>
        <taxon>Danxiaibacter</taxon>
    </lineage>
</organism>
<accession>A0ABV3ZCQ5</accession>
<evidence type="ECO:0008006" key="3">
    <source>
        <dbReference type="Google" id="ProtNLM"/>
    </source>
</evidence>
<name>A0ABV3ZCQ5_9BACT</name>
<dbReference type="EMBL" id="JAULBC010000002">
    <property type="protein sequence ID" value="MEX6687628.1"/>
    <property type="molecule type" value="Genomic_DNA"/>
</dbReference>
<evidence type="ECO:0000313" key="1">
    <source>
        <dbReference type="EMBL" id="MEX6687628.1"/>
    </source>
</evidence>
<dbReference type="Proteomes" id="UP001560573">
    <property type="component" value="Unassembled WGS sequence"/>
</dbReference>
<evidence type="ECO:0000313" key="2">
    <source>
        <dbReference type="Proteomes" id="UP001560573"/>
    </source>
</evidence>
<comment type="caution">
    <text evidence="1">The sequence shown here is derived from an EMBL/GenBank/DDBJ whole genome shotgun (WGS) entry which is preliminary data.</text>
</comment>
<dbReference type="RefSeq" id="WP_369329033.1">
    <property type="nucleotide sequence ID" value="NZ_JAULBC010000002.1"/>
</dbReference>